<dbReference type="InterPro" id="IPR023603">
    <property type="entry name" value="Low_specificity_L-TA-like"/>
</dbReference>
<comment type="subunit">
    <text evidence="3">Homotetramer.</text>
</comment>
<proteinExistence type="inferred from homology"/>
<keyword evidence="4" id="KW-0663">Pyridoxal phosphate</keyword>
<dbReference type="CDD" id="cd06502">
    <property type="entry name" value="TA_like"/>
    <property type="match status" value="1"/>
</dbReference>
<dbReference type="FunFam" id="3.40.640.10:FF:000030">
    <property type="entry name" value="Low-specificity L-threonine aldolase"/>
    <property type="match status" value="1"/>
</dbReference>
<dbReference type="PANTHER" id="PTHR48097">
    <property type="entry name" value="L-THREONINE ALDOLASE-RELATED"/>
    <property type="match status" value="1"/>
</dbReference>
<reference evidence="8 9" key="1">
    <citation type="submission" date="2013-07" db="EMBL/GenBank/DDBJ databases">
        <title>Comparative Genomic and Metabolomic Analysis of Twelve Strains of Pseudoalteromonas luteoviolacea.</title>
        <authorList>
            <person name="Vynne N.G."/>
            <person name="Mansson M."/>
            <person name="Gram L."/>
        </authorList>
    </citation>
    <scope>NUCLEOTIDE SEQUENCE [LARGE SCALE GENOMIC DNA]</scope>
    <source>
        <strain evidence="8 9">S4060-1</strain>
    </source>
</reference>
<name>A0A162BVE8_9GAMM</name>
<dbReference type="InterPro" id="IPR015421">
    <property type="entry name" value="PyrdxlP-dep_Trfase_major"/>
</dbReference>
<dbReference type="Gene3D" id="3.90.1150.10">
    <property type="entry name" value="Aspartate Aminotransferase, domain 1"/>
    <property type="match status" value="1"/>
</dbReference>
<keyword evidence="5" id="KW-0456">Lyase</keyword>
<dbReference type="Proteomes" id="UP000076661">
    <property type="component" value="Unassembled WGS sequence"/>
</dbReference>
<comment type="similarity">
    <text evidence="2">Belongs to the threonine aldolase family.</text>
</comment>
<evidence type="ECO:0000259" key="7">
    <source>
        <dbReference type="Pfam" id="PF01212"/>
    </source>
</evidence>
<dbReference type="NCBIfam" id="NF007825">
    <property type="entry name" value="PRK10534.1"/>
    <property type="match status" value="1"/>
</dbReference>
<dbReference type="InterPro" id="IPR001597">
    <property type="entry name" value="ArAA_b-elim_lyase/Thr_aldolase"/>
</dbReference>
<evidence type="ECO:0000313" key="9">
    <source>
        <dbReference type="Proteomes" id="UP000076661"/>
    </source>
</evidence>
<evidence type="ECO:0000256" key="2">
    <source>
        <dbReference type="ARBA" id="ARBA00006966"/>
    </source>
</evidence>
<evidence type="ECO:0000256" key="6">
    <source>
        <dbReference type="PIRSR" id="PIRSR017617-1"/>
    </source>
</evidence>
<dbReference type="GO" id="GO:0006545">
    <property type="term" value="P:glycine biosynthetic process"/>
    <property type="evidence" value="ECO:0007669"/>
    <property type="project" value="TreeGrafter"/>
</dbReference>
<dbReference type="PANTHER" id="PTHR48097:SF9">
    <property type="entry name" value="L-THREONINE ALDOLASE"/>
    <property type="match status" value="1"/>
</dbReference>
<dbReference type="GO" id="GO:0005829">
    <property type="term" value="C:cytosol"/>
    <property type="evidence" value="ECO:0007669"/>
    <property type="project" value="TreeGrafter"/>
</dbReference>
<feature type="modified residue" description="N6-(pyridoxal phosphate)lysine" evidence="6">
    <location>
        <position position="197"/>
    </location>
</feature>
<accession>A0A162BVE8</accession>
<organism evidence="8 9">
    <name type="scientific">Pseudoalteromonas luteoviolacea S4060-1</name>
    <dbReference type="NCBI Taxonomy" id="1365257"/>
    <lineage>
        <taxon>Bacteria</taxon>
        <taxon>Pseudomonadati</taxon>
        <taxon>Pseudomonadota</taxon>
        <taxon>Gammaproteobacteria</taxon>
        <taxon>Alteromonadales</taxon>
        <taxon>Pseudoalteromonadaceae</taxon>
        <taxon>Pseudoalteromonas</taxon>
    </lineage>
</organism>
<evidence type="ECO:0000256" key="1">
    <source>
        <dbReference type="ARBA" id="ARBA00001933"/>
    </source>
</evidence>
<dbReference type="PATRIC" id="fig|1365257.3.peg.674"/>
<dbReference type="GO" id="GO:0008732">
    <property type="term" value="F:L-allo-threonine aldolase activity"/>
    <property type="evidence" value="ECO:0007669"/>
    <property type="project" value="TreeGrafter"/>
</dbReference>
<dbReference type="InterPro" id="IPR015424">
    <property type="entry name" value="PyrdxlP-dep_Trfase"/>
</dbReference>
<dbReference type="PIRSF" id="PIRSF017617">
    <property type="entry name" value="Thr_aldolase"/>
    <property type="match status" value="1"/>
</dbReference>
<comment type="cofactor">
    <cofactor evidence="1">
        <name>pyridoxal 5'-phosphate</name>
        <dbReference type="ChEBI" id="CHEBI:597326"/>
    </cofactor>
</comment>
<gene>
    <name evidence="8" type="ORF">N478_11380</name>
</gene>
<dbReference type="AlphaFoldDB" id="A0A162BVE8"/>
<protein>
    <recommendedName>
        <fullName evidence="7">Aromatic amino acid beta-eliminating lyase/threonine aldolase domain-containing protein</fullName>
    </recommendedName>
</protein>
<evidence type="ECO:0000256" key="4">
    <source>
        <dbReference type="ARBA" id="ARBA00022898"/>
    </source>
</evidence>
<dbReference type="SUPFAM" id="SSF53383">
    <property type="entry name" value="PLP-dependent transferases"/>
    <property type="match status" value="1"/>
</dbReference>
<dbReference type="GO" id="GO:0006567">
    <property type="term" value="P:L-threonine catabolic process"/>
    <property type="evidence" value="ECO:0007669"/>
    <property type="project" value="TreeGrafter"/>
</dbReference>
<dbReference type="EMBL" id="AUXX01000005">
    <property type="protein sequence ID" value="KZN69227.1"/>
    <property type="molecule type" value="Genomic_DNA"/>
</dbReference>
<sequence>MIDLRSDTVTQPCKNMRRLMSNAMVGDDVYGDDPTVNELENYSATLHGFDAALFVTSGTQANLLAIMAHCERGDEYICGQSAHNYRYEAGGAAVLGSVQPQPIENEPDGRICLEKVRAAIKPNDFHFAKTKMLSLENTIGGKVLDLDYLESARACTKKYALKLHLDGARVYNAKVALGVDIKEISKHFDSMTVCLSKGLGAPVGSLLLGDEELIAKARRIRKMLGGGMRQAGILAAAGLYALKNNVERLAEDHANAKYLAQRVNELPGFDSSAYQVQTNLVFLDVNEEIKIDDFAKTMFEHGINITPGYQGMRLVTHSGICRDDIDVFIDKAKEYFMRCGLK</sequence>
<dbReference type="NCBIfam" id="NF041359">
    <property type="entry name" value="GntG_guanitoxin"/>
    <property type="match status" value="1"/>
</dbReference>
<dbReference type="Pfam" id="PF01212">
    <property type="entry name" value="Beta_elim_lyase"/>
    <property type="match status" value="1"/>
</dbReference>
<comment type="caution">
    <text evidence="8">The sequence shown here is derived from an EMBL/GenBank/DDBJ whole genome shotgun (WGS) entry which is preliminary data.</text>
</comment>
<evidence type="ECO:0000256" key="5">
    <source>
        <dbReference type="ARBA" id="ARBA00023239"/>
    </source>
</evidence>
<evidence type="ECO:0000313" key="8">
    <source>
        <dbReference type="EMBL" id="KZN69227.1"/>
    </source>
</evidence>
<feature type="domain" description="Aromatic amino acid beta-eliminating lyase/threonine aldolase" evidence="7">
    <location>
        <begin position="3"/>
        <end position="284"/>
    </location>
</feature>
<dbReference type="Gene3D" id="3.40.640.10">
    <property type="entry name" value="Type I PLP-dependent aspartate aminotransferase-like (Major domain)"/>
    <property type="match status" value="1"/>
</dbReference>
<dbReference type="InterPro" id="IPR015422">
    <property type="entry name" value="PyrdxlP-dep_Trfase_small"/>
</dbReference>
<evidence type="ECO:0000256" key="3">
    <source>
        <dbReference type="ARBA" id="ARBA00011881"/>
    </source>
</evidence>
<dbReference type="RefSeq" id="WP_063379978.1">
    <property type="nucleotide sequence ID" value="NZ_AUXX01000005.1"/>
</dbReference>